<dbReference type="Proteomes" id="UP000762676">
    <property type="component" value="Unassembled WGS sequence"/>
</dbReference>
<organism evidence="1 2">
    <name type="scientific">Elysia marginata</name>
    <dbReference type="NCBI Taxonomy" id="1093978"/>
    <lineage>
        <taxon>Eukaryota</taxon>
        <taxon>Metazoa</taxon>
        <taxon>Spiralia</taxon>
        <taxon>Lophotrochozoa</taxon>
        <taxon>Mollusca</taxon>
        <taxon>Gastropoda</taxon>
        <taxon>Heterobranchia</taxon>
        <taxon>Euthyneura</taxon>
        <taxon>Panpulmonata</taxon>
        <taxon>Sacoglossa</taxon>
        <taxon>Placobranchoidea</taxon>
        <taxon>Plakobranchidae</taxon>
        <taxon>Elysia</taxon>
    </lineage>
</organism>
<reference evidence="1 2" key="1">
    <citation type="journal article" date="2021" name="Elife">
        <title>Chloroplast acquisition without the gene transfer in kleptoplastic sea slugs, Plakobranchus ocellatus.</title>
        <authorList>
            <person name="Maeda T."/>
            <person name="Takahashi S."/>
            <person name="Yoshida T."/>
            <person name="Shimamura S."/>
            <person name="Takaki Y."/>
            <person name="Nagai Y."/>
            <person name="Toyoda A."/>
            <person name="Suzuki Y."/>
            <person name="Arimoto A."/>
            <person name="Ishii H."/>
            <person name="Satoh N."/>
            <person name="Nishiyama T."/>
            <person name="Hasebe M."/>
            <person name="Maruyama T."/>
            <person name="Minagawa J."/>
            <person name="Obokata J."/>
            <person name="Shigenobu S."/>
        </authorList>
    </citation>
    <scope>NUCLEOTIDE SEQUENCE [LARGE SCALE GENOMIC DNA]</scope>
</reference>
<proteinExistence type="predicted"/>
<gene>
    <name evidence="1" type="ORF">ElyMa_006889900</name>
</gene>
<accession>A0AAV4JB93</accession>
<dbReference type="AlphaFoldDB" id="A0AAV4JB93"/>
<evidence type="ECO:0000313" key="2">
    <source>
        <dbReference type="Proteomes" id="UP000762676"/>
    </source>
</evidence>
<protein>
    <submittedName>
        <fullName evidence="1">Uncharacterized protein</fullName>
    </submittedName>
</protein>
<sequence length="153" mass="17318">MVKENYEIWTSATHPLIKLLVQLPNRHQKDDYTRLLSLPSSTGNEMFRRACCVYKLILVPGQVLLKVSGANPRSLHSLLNIPPEPLDPLRVNLRFARFDEVLFVVNRVVTVPEFAELMISRPGIRVDDAAGPNKLLDDRNERLGVPPRSVLTV</sequence>
<name>A0AAV4JB93_9GAST</name>
<evidence type="ECO:0000313" key="1">
    <source>
        <dbReference type="EMBL" id="GFS20084.1"/>
    </source>
</evidence>
<keyword evidence="2" id="KW-1185">Reference proteome</keyword>
<comment type="caution">
    <text evidence="1">The sequence shown here is derived from an EMBL/GenBank/DDBJ whole genome shotgun (WGS) entry which is preliminary data.</text>
</comment>
<dbReference type="EMBL" id="BMAT01013778">
    <property type="protein sequence ID" value="GFS20084.1"/>
    <property type="molecule type" value="Genomic_DNA"/>
</dbReference>